<reference evidence="2 3" key="2">
    <citation type="journal article" date="2022" name="Mol. Biol. Evol.">
        <title>Comparative Genomics Reveals Insights into the Divergent Evolution of Astigmatic Mites and Household Pest Adaptations.</title>
        <authorList>
            <person name="Xiong Q."/>
            <person name="Wan A.T."/>
            <person name="Liu X."/>
            <person name="Fung C.S."/>
            <person name="Xiao X."/>
            <person name="Malainual N."/>
            <person name="Hou J."/>
            <person name="Wang L."/>
            <person name="Wang M."/>
            <person name="Yang K.Y."/>
            <person name="Cui Y."/>
            <person name="Leung E.L."/>
            <person name="Nong W."/>
            <person name="Shin S.K."/>
            <person name="Au S.W."/>
            <person name="Jeong K.Y."/>
            <person name="Chew F.T."/>
            <person name="Hui J.H."/>
            <person name="Leung T.F."/>
            <person name="Tungtrongchitr A."/>
            <person name="Zhong N."/>
            <person name="Liu Z."/>
            <person name="Tsui S.K."/>
        </authorList>
    </citation>
    <scope>NUCLEOTIDE SEQUENCE [LARGE SCALE GENOMIC DNA]</scope>
    <source>
        <strain evidence="2">Derp</strain>
    </source>
</reference>
<proteinExistence type="predicted"/>
<dbReference type="EMBL" id="NJHN03000031">
    <property type="protein sequence ID" value="KAH9423678.1"/>
    <property type="molecule type" value="Genomic_DNA"/>
</dbReference>
<protein>
    <submittedName>
        <fullName evidence="2">Uncharacterized protein</fullName>
    </submittedName>
</protein>
<sequence length="68" mass="8244">MEKIHRIFSTLIIWLNIPYRIRLGIFSQFFFFLNIFGANLTTKKKNEILKIKTNSFPIFYRRKDSNSI</sequence>
<dbReference type="Proteomes" id="UP000887458">
    <property type="component" value="Unassembled WGS sequence"/>
</dbReference>
<evidence type="ECO:0000313" key="3">
    <source>
        <dbReference type="Proteomes" id="UP000887458"/>
    </source>
</evidence>
<feature type="transmembrane region" description="Helical" evidence="1">
    <location>
        <begin position="21"/>
        <end position="40"/>
    </location>
</feature>
<comment type="caution">
    <text evidence="2">The sequence shown here is derived from an EMBL/GenBank/DDBJ whole genome shotgun (WGS) entry which is preliminary data.</text>
</comment>
<accession>A0ABQ8JMP1</accession>
<name>A0ABQ8JMP1_DERPT</name>
<keyword evidence="1" id="KW-0812">Transmembrane</keyword>
<keyword evidence="3" id="KW-1185">Reference proteome</keyword>
<organism evidence="2 3">
    <name type="scientific">Dermatophagoides pteronyssinus</name>
    <name type="common">European house dust mite</name>
    <dbReference type="NCBI Taxonomy" id="6956"/>
    <lineage>
        <taxon>Eukaryota</taxon>
        <taxon>Metazoa</taxon>
        <taxon>Ecdysozoa</taxon>
        <taxon>Arthropoda</taxon>
        <taxon>Chelicerata</taxon>
        <taxon>Arachnida</taxon>
        <taxon>Acari</taxon>
        <taxon>Acariformes</taxon>
        <taxon>Sarcoptiformes</taxon>
        <taxon>Astigmata</taxon>
        <taxon>Psoroptidia</taxon>
        <taxon>Analgoidea</taxon>
        <taxon>Pyroglyphidae</taxon>
        <taxon>Dermatophagoidinae</taxon>
        <taxon>Dermatophagoides</taxon>
    </lineage>
</organism>
<reference evidence="2 3" key="1">
    <citation type="journal article" date="2018" name="J. Allergy Clin. Immunol.">
        <title>High-quality assembly of Dermatophagoides pteronyssinus genome and transcriptome reveals a wide range of novel allergens.</title>
        <authorList>
            <person name="Liu X.Y."/>
            <person name="Yang K.Y."/>
            <person name="Wang M.Q."/>
            <person name="Kwok J.S."/>
            <person name="Zeng X."/>
            <person name="Yang Z."/>
            <person name="Xiao X.J."/>
            <person name="Lau C.P."/>
            <person name="Li Y."/>
            <person name="Huang Z.M."/>
            <person name="Ba J.G."/>
            <person name="Yim A.K."/>
            <person name="Ouyang C.Y."/>
            <person name="Ngai S.M."/>
            <person name="Chan T.F."/>
            <person name="Leung E.L."/>
            <person name="Liu L."/>
            <person name="Liu Z.G."/>
            <person name="Tsui S.K."/>
        </authorList>
    </citation>
    <scope>NUCLEOTIDE SEQUENCE [LARGE SCALE GENOMIC DNA]</scope>
    <source>
        <strain evidence="2">Derp</strain>
    </source>
</reference>
<evidence type="ECO:0000256" key="1">
    <source>
        <dbReference type="SAM" id="Phobius"/>
    </source>
</evidence>
<gene>
    <name evidence="2" type="ORF">DERP_005258</name>
</gene>
<evidence type="ECO:0000313" key="2">
    <source>
        <dbReference type="EMBL" id="KAH9423678.1"/>
    </source>
</evidence>
<keyword evidence="1" id="KW-1133">Transmembrane helix</keyword>
<keyword evidence="1" id="KW-0472">Membrane</keyword>